<dbReference type="OrthoDB" id="80065at2"/>
<protein>
    <submittedName>
        <fullName evidence="2">Uncharacterized membrane protein</fullName>
    </submittedName>
</protein>
<accession>A0A1M6PKD0</accession>
<dbReference type="AlphaFoldDB" id="A0A1M6PKD0"/>
<dbReference type="EMBL" id="FQZO01000017">
    <property type="protein sequence ID" value="SHK08446.1"/>
    <property type="molecule type" value="Genomic_DNA"/>
</dbReference>
<evidence type="ECO:0000256" key="1">
    <source>
        <dbReference type="SAM" id="Phobius"/>
    </source>
</evidence>
<evidence type="ECO:0000313" key="2">
    <source>
        <dbReference type="EMBL" id="SHK08446.1"/>
    </source>
</evidence>
<dbReference type="Proteomes" id="UP000184080">
    <property type="component" value="Unassembled WGS sequence"/>
</dbReference>
<proteinExistence type="predicted"/>
<feature type="transmembrane region" description="Helical" evidence="1">
    <location>
        <begin position="7"/>
        <end position="35"/>
    </location>
</feature>
<evidence type="ECO:0000313" key="3">
    <source>
        <dbReference type="Proteomes" id="UP000184080"/>
    </source>
</evidence>
<keyword evidence="3" id="KW-1185">Reference proteome</keyword>
<keyword evidence="1" id="KW-0472">Membrane</keyword>
<name>A0A1M6PKD0_9CLOT</name>
<sequence>MIKLIGVLIVIVGFALKLDTLFVVIVSGLVTGLVAGMTPVQILEVLGKSFVDTRYMTLFVLTLPVVGICERYGLKEKAIDLIRKSKSLTTGKILSLYLLIRETAAAFSVRLGGHPQFVRPLIEPMAQGAAIGRYEEVDDEDKEKLKGEAAAMENFGNFFGQNVFIASSGVLLIVGTLEKLGYSVAPIDVAKGSIPVAIIAFVIVVVRNYLLDKKLDAKYKNKRKEVKN</sequence>
<feature type="transmembrane region" description="Helical" evidence="1">
    <location>
        <begin position="189"/>
        <end position="210"/>
    </location>
</feature>
<keyword evidence="1" id="KW-1133">Transmembrane helix</keyword>
<dbReference type="InterPro" id="IPR010374">
    <property type="entry name" value="DUF969"/>
</dbReference>
<gene>
    <name evidence="2" type="ORF">SAMN05444401_0546</name>
</gene>
<keyword evidence="1" id="KW-0812">Transmembrane</keyword>
<dbReference type="Pfam" id="PF06149">
    <property type="entry name" value="DUF969"/>
    <property type="match status" value="1"/>
</dbReference>
<organism evidence="2 3">
    <name type="scientific">Clostridium amylolyticum</name>
    <dbReference type="NCBI Taxonomy" id="1121298"/>
    <lineage>
        <taxon>Bacteria</taxon>
        <taxon>Bacillati</taxon>
        <taxon>Bacillota</taxon>
        <taxon>Clostridia</taxon>
        <taxon>Eubacteriales</taxon>
        <taxon>Clostridiaceae</taxon>
        <taxon>Clostridium</taxon>
    </lineage>
</organism>
<dbReference type="STRING" id="1121298.SAMN05444401_0546"/>
<feature type="transmembrane region" description="Helical" evidence="1">
    <location>
        <begin position="55"/>
        <end position="74"/>
    </location>
</feature>
<reference evidence="2 3" key="1">
    <citation type="submission" date="2016-11" db="EMBL/GenBank/DDBJ databases">
        <authorList>
            <person name="Jaros S."/>
            <person name="Januszkiewicz K."/>
            <person name="Wedrychowicz H."/>
        </authorList>
    </citation>
    <scope>NUCLEOTIDE SEQUENCE [LARGE SCALE GENOMIC DNA]</scope>
    <source>
        <strain evidence="2 3">DSM 21864</strain>
    </source>
</reference>
<feature type="transmembrane region" description="Helical" evidence="1">
    <location>
        <begin position="155"/>
        <end position="177"/>
    </location>
</feature>